<dbReference type="OrthoDB" id="62140at2157"/>
<sequence>MVLGKIRSAVSSTFSKLADAFKPKSRSEKIEEIREEIKNDQTSYEKGTAFKLCCLDMFPEKDFDLLEMSHDDPKASNGRFIKSDLKPDLQFNHKKTDSPFSVECKYRSNLFKGAYSWANNKKQADKYREFELESQIPVYIAMGLGGTPEKPEQIYLMPLKEIQYNSLYPSVLNDYEVKNIEDILKIIN</sequence>
<dbReference type="RefSeq" id="WP_011868292.1">
    <property type="nucleotide sequence ID" value="NC_009135.1"/>
</dbReference>
<dbReference type="AlphaFoldDB" id="A4FXA8"/>
<dbReference type="EMBL" id="CP000609">
    <property type="protein sequence ID" value="ABO34837.1"/>
    <property type="molecule type" value="Genomic_DNA"/>
</dbReference>
<evidence type="ECO:0000313" key="1">
    <source>
        <dbReference type="EMBL" id="ABO34837.1"/>
    </source>
</evidence>
<dbReference type="HOGENOM" id="CLU_118412_0_0_2"/>
<gene>
    <name evidence="1" type="ordered locus">MmarC5_0523</name>
</gene>
<dbReference type="STRING" id="402880.MmarC5_0523"/>
<dbReference type="Proteomes" id="UP000000253">
    <property type="component" value="Chromosome"/>
</dbReference>
<accession>A4FXA8</accession>
<organism evidence="1 2">
    <name type="scientific">Methanococcus maripaludis (strain C5 / ATCC BAA-1333)</name>
    <dbReference type="NCBI Taxonomy" id="402880"/>
    <lineage>
        <taxon>Archaea</taxon>
        <taxon>Methanobacteriati</taxon>
        <taxon>Methanobacteriota</taxon>
        <taxon>Methanomada group</taxon>
        <taxon>Methanococci</taxon>
        <taxon>Methanococcales</taxon>
        <taxon>Methanococcaceae</taxon>
        <taxon>Methanococcus</taxon>
    </lineage>
</organism>
<dbReference type="GeneID" id="4928759"/>
<reference evidence="1 2" key="1">
    <citation type="submission" date="2007-03" db="EMBL/GenBank/DDBJ databases">
        <title>Complete sequence of chromosome of Methanococcus maripaludis C5.</title>
        <authorList>
            <consortium name="US DOE Joint Genome Institute"/>
            <person name="Copeland A."/>
            <person name="Lucas S."/>
            <person name="Lapidus A."/>
            <person name="Barry K."/>
            <person name="Glavina del Rio T."/>
            <person name="Dalin E."/>
            <person name="Tice H."/>
            <person name="Pitluck S."/>
            <person name="Chertkov O."/>
            <person name="Brettin T."/>
            <person name="Bruce D."/>
            <person name="Han C."/>
            <person name="Detter J.C."/>
            <person name="Schmutz J."/>
            <person name="Larimer F."/>
            <person name="Land M."/>
            <person name="Hauser L."/>
            <person name="Kyrpides N."/>
            <person name="Mikhailova N."/>
            <person name="Sieprawska-Lupa M."/>
            <person name="Whitman W.B."/>
            <person name="Richardson P."/>
        </authorList>
    </citation>
    <scope>NUCLEOTIDE SEQUENCE [LARGE SCALE GENOMIC DNA]</scope>
    <source>
        <strain evidence="2">C5 / ATCC BAA-1333</strain>
    </source>
</reference>
<dbReference type="eggNOG" id="arCOG03518">
    <property type="taxonomic scope" value="Archaea"/>
</dbReference>
<protein>
    <submittedName>
        <fullName evidence="1">Uncharacterized protein</fullName>
    </submittedName>
</protein>
<evidence type="ECO:0000313" key="2">
    <source>
        <dbReference type="Proteomes" id="UP000000253"/>
    </source>
</evidence>
<proteinExistence type="predicted"/>
<dbReference type="KEGG" id="mmq:MmarC5_0523"/>
<name>A4FXA8_METM5</name>